<protein>
    <submittedName>
        <fullName evidence="3">Uncharacterized protein</fullName>
    </submittedName>
</protein>
<proteinExistence type="predicted"/>
<evidence type="ECO:0000256" key="1">
    <source>
        <dbReference type="SAM" id="Coils"/>
    </source>
</evidence>
<keyword evidence="1" id="KW-0175">Coiled coil</keyword>
<dbReference type="AlphaFoldDB" id="I7MLU8"/>
<dbReference type="RefSeq" id="XP_001023349.1">
    <property type="nucleotide sequence ID" value="XM_001023349.1"/>
</dbReference>
<dbReference type="GeneID" id="7823377"/>
<dbReference type="Proteomes" id="UP000009168">
    <property type="component" value="Unassembled WGS sequence"/>
</dbReference>
<evidence type="ECO:0000313" key="3">
    <source>
        <dbReference type="EMBL" id="EAS03104.1"/>
    </source>
</evidence>
<reference evidence="4" key="1">
    <citation type="journal article" date="2006" name="PLoS Biol.">
        <title>Macronuclear genome sequence of the ciliate Tetrahymena thermophila, a model eukaryote.</title>
        <authorList>
            <person name="Eisen J.A."/>
            <person name="Coyne R.S."/>
            <person name="Wu M."/>
            <person name="Wu D."/>
            <person name="Thiagarajan M."/>
            <person name="Wortman J.R."/>
            <person name="Badger J.H."/>
            <person name="Ren Q."/>
            <person name="Amedeo P."/>
            <person name="Jones K.M."/>
            <person name="Tallon L.J."/>
            <person name="Delcher A.L."/>
            <person name="Salzberg S.L."/>
            <person name="Silva J.C."/>
            <person name="Haas B.J."/>
            <person name="Majoros W.H."/>
            <person name="Farzad M."/>
            <person name="Carlton J.M."/>
            <person name="Smith R.K. Jr."/>
            <person name="Garg J."/>
            <person name="Pearlman R.E."/>
            <person name="Karrer K.M."/>
            <person name="Sun L."/>
            <person name="Manning G."/>
            <person name="Elde N.C."/>
            <person name="Turkewitz A.P."/>
            <person name="Asai D.J."/>
            <person name="Wilkes D.E."/>
            <person name="Wang Y."/>
            <person name="Cai H."/>
            <person name="Collins K."/>
            <person name="Stewart B.A."/>
            <person name="Lee S.R."/>
            <person name="Wilamowska K."/>
            <person name="Weinberg Z."/>
            <person name="Ruzzo W.L."/>
            <person name="Wloga D."/>
            <person name="Gaertig J."/>
            <person name="Frankel J."/>
            <person name="Tsao C.-C."/>
            <person name="Gorovsky M.A."/>
            <person name="Keeling P.J."/>
            <person name="Waller R.F."/>
            <person name="Patron N.J."/>
            <person name="Cherry J.M."/>
            <person name="Stover N.A."/>
            <person name="Krieger C.J."/>
            <person name="del Toro C."/>
            <person name="Ryder H.F."/>
            <person name="Williamson S.C."/>
            <person name="Barbeau R.A."/>
            <person name="Hamilton E.P."/>
            <person name="Orias E."/>
        </authorList>
    </citation>
    <scope>NUCLEOTIDE SEQUENCE [LARGE SCALE GENOMIC DNA]</scope>
    <source>
        <strain evidence="4">SB210</strain>
    </source>
</reference>
<name>I7MLU8_TETTS</name>
<evidence type="ECO:0000256" key="2">
    <source>
        <dbReference type="SAM" id="MobiDB-lite"/>
    </source>
</evidence>
<keyword evidence="4" id="KW-1185">Reference proteome</keyword>
<feature type="coiled-coil region" evidence="1">
    <location>
        <begin position="58"/>
        <end position="85"/>
    </location>
</feature>
<gene>
    <name evidence="3" type="ORF">TTHERM_00444860</name>
</gene>
<evidence type="ECO:0000313" key="4">
    <source>
        <dbReference type="Proteomes" id="UP000009168"/>
    </source>
</evidence>
<dbReference type="HOGENOM" id="CLU_334207_0_0_1"/>
<feature type="region of interest" description="Disordered" evidence="2">
    <location>
        <begin position="1"/>
        <end position="49"/>
    </location>
</feature>
<dbReference type="InParanoid" id="I7MLU8"/>
<sequence>MSRSRSLLQILSDPQLIDKPKKTKQQRDNRSSEKQIKKSNANNMKQDDKKELDLSILSSQEAKQIQQMRKNQQQLNKNMSEYEQLQLIKLQKQILSYGNEHIQNSPQEKINYSLIEEQPSFQTQKNDVNIQAKSNKLYVYPKDQHPLAQVDKTDQSDKTMQLKFKTDQEKKERQFRSVTEYNERENPWPGKFPLYSKNIDKINLSCLYLKFKQDLINKKDEFITLINNNKTLASPEKALSQLPQPSQLALLNSQKRASTSQDLPPIKKQINDPFNTVAQFNPSSRKIGLAEFQTDFSCQQNIQQQRAQNLQRNLYNQLIQQKLKLSSEKIATNKKDDQNKEQNKKKLQLEETKAKLQIYNLLPQLLKSKQQEIQEAKNNYQEDLRQSLSPQQEERIQKINKIMSMKIKKNRNLKQSQSLQHLDQNKNVIYHIGNQLKDIDKSKNIGQYIDQLKILNENIKKELQQQLKLNQPSLKSKQKNGKSNENIVKYLNKSDYPFYNLSYFKIDQFTNQLQKIHKNPQQTLHQELDQNLQPFSSLESSHLPSIIKQYNNYQMRDQQQSNSNQKLLQTQNLTLTQQNSLNNLASQQKERGRQALYHKLRSNEQQVDFNQKTQQTQQNSSKQPLVPMINNDSHQIINQNSFSKKNIQHYSYMNQDQPLKYGFNLNDEQIYSQESRKYQNDLKQIKQKQLSKQKLNSSSGALNQLDDTNGNIEYNIANKRCLTEQSNLEDNKLLEDFSCNQLDSTIYKQNERDLNQSQESNMSQLDLFNHKKPQQNKAQLYEYFSQTKKQIRFATDTDQVIEEEDLSFDQLKSKKFNGEFNDQLYQDQFVKNFFQKSSRNTVNNSILSDKSFHLI</sequence>
<feature type="compositionally biased region" description="Basic and acidic residues" evidence="2">
    <location>
        <begin position="16"/>
        <end position="36"/>
    </location>
</feature>
<accession>I7MLU8</accession>
<dbReference type="EMBL" id="GG662504">
    <property type="protein sequence ID" value="EAS03104.1"/>
    <property type="molecule type" value="Genomic_DNA"/>
</dbReference>
<feature type="coiled-coil region" evidence="1">
    <location>
        <begin position="335"/>
        <end position="386"/>
    </location>
</feature>
<organism evidence="3 4">
    <name type="scientific">Tetrahymena thermophila (strain SB210)</name>
    <dbReference type="NCBI Taxonomy" id="312017"/>
    <lineage>
        <taxon>Eukaryota</taxon>
        <taxon>Sar</taxon>
        <taxon>Alveolata</taxon>
        <taxon>Ciliophora</taxon>
        <taxon>Intramacronucleata</taxon>
        <taxon>Oligohymenophorea</taxon>
        <taxon>Hymenostomatida</taxon>
        <taxon>Tetrahymenina</taxon>
        <taxon>Tetrahymenidae</taxon>
        <taxon>Tetrahymena</taxon>
    </lineage>
</organism>
<dbReference type="KEGG" id="tet:TTHERM_00444860"/>